<organism evidence="6 7">
    <name type="scientific">Mesorhabditis belari</name>
    <dbReference type="NCBI Taxonomy" id="2138241"/>
    <lineage>
        <taxon>Eukaryota</taxon>
        <taxon>Metazoa</taxon>
        <taxon>Ecdysozoa</taxon>
        <taxon>Nematoda</taxon>
        <taxon>Chromadorea</taxon>
        <taxon>Rhabditida</taxon>
        <taxon>Rhabditina</taxon>
        <taxon>Rhabditomorpha</taxon>
        <taxon>Rhabditoidea</taxon>
        <taxon>Rhabditidae</taxon>
        <taxon>Mesorhabditinae</taxon>
        <taxon>Mesorhabditis</taxon>
    </lineage>
</organism>
<dbReference type="InterPro" id="IPR001841">
    <property type="entry name" value="Znf_RING"/>
</dbReference>
<keyword evidence="1 3" id="KW-0863">Zinc-finger</keyword>
<dbReference type="AlphaFoldDB" id="A0AAF3ETX3"/>
<accession>A0AAF3ETX3</accession>
<dbReference type="GO" id="GO:0008270">
    <property type="term" value="F:zinc ion binding"/>
    <property type="evidence" value="ECO:0007669"/>
    <property type="project" value="UniProtKB-KW"/>
</dbReference>
<evidence type="ECO:0000256" key="4">
    <source>
        <dbReference type="SAM" id="Coils"/>
    </source>
</evidence>
<proteinExistence type="predicted"/>
<dbReference type="SUPFAM" id="SSF57850">
    <property type="entry name" value="RING/U-box"/>
    <property type="match status" value="1"/>
</dbReference>
<keyword evidence="2" id="KW-0862">Zinc</keyword>
<evidence type="ECO:0000256" key="3">
    <source>
        <dbReference type="PROSITE-ProRule" id="PRU00175"/>
    </source>
</evidence>
<evidence type="ECO:0000256" key="2">
    <source>
        <dbReference type="ARBA" id="ARBA00022833"/>
    </source>
</evidence>
<reference evidence="7" key="1">
    <citation type="submission" date="2024-02" db="UniProtKB">
        <authorList>
            <consortium name="WormBaseParasite"/>
        </authorList>
    </citation>
    <scope>IDENTIFICATION</scope>
</reference>
<feature type="coiled-coil region" evidence="4">
    <location>
        <begin position="87"/>
        <end position="128"/>
    </location>
</feature>
<dbReference type="Pfam" id="PF13639">
    <property type="entry name" value="zf-RING_2"/>
    <property type="match status" value="1"/>
</dbReference>
<name>A0AAF3ETX3_9BILA</name>
<dbReference type="InterPro" id="IPR013083">
    <property type="entry name" value="Znf_RING/FYVE/PHD"/>
</dbReference>
<dbReference type="WBParaSite" id="MBELARI_LOCUS17612">
    <property type="protein sequence ID" value="MBELARI_LOCUS17612"/>
    <property type="gene ID" value="MBELARI_LOCUS17612"/>
</dbReference>
<keyword evidence="6" id="KW-1185">Reference proteome</keyword>
<dbReference type="SMART" id="SM00184">
    <property type="entry name" value="RING"/>
    <property type="match status" value="1"/>
</dbReference>
<dbReference type="PROSITE" id="PS50089">
    <property type="entry name" value="ZF_RING_2"/>
    <property type="match status" value="1"/>
</dbReference>
<dbReference type="Gene3D" id="3.30.40.10">
    <property type="entry name" value="Zinc/RING finger domain, C3HC4 (zinc finger)"/>
    <property type="match status" value="1"/>
</dbReference>
<evidence type="ECO:0000256" key="1">
    <source>
        <dbReference type="ARBA" id="ARBA00022771"/>
    </source>
</evidence>
<keyword evidence="1 3" id="KW-0479">Metal-binding</keyword>
<dbReference type="Proteomes" id="UP000887575">
    <property type="component" value="Unassembled WGS sequence"/>
</dbReference>
<evidence type="ECO:0000313" key="7">
    <source>
        <dbReference type="WBParaSite" id="MBELARI_LOCUS17612"/>
    </source>
</evidence>
<sequence>MSLCGQCTICYSAFTPTTAFALPCGHTFHEHCIGQWLAVATARKGTEKLDLKEAELLQVRPMLHDVNETKSEKKVLKQLLEASDLALDAQKKKCREMAQELEVKNKRVSELEMEKKRLQEAVRTLNVARSHQGVTTAQNPKIKNLFALRSSNVDEFDKITAPKGPAHRVLPLAITSETMSFKDVMDGPSAVKTNNVSKSGSDGLGGSIHRLGDRALTRIENAPSSSLLVLGSSSLPFSSKYPAPAQPISEGLQATRQVFDEALKIRKVTKAIEPRVSITLD</sequence>
<feature type="domain" description="RING-type" evidence="5">
    <location>
        <begin position="7"/>
        <end position="36"/>
    </location>
</feature>
<evidence type="ECO:0000259" key="5">
    <source>
        <dbReference type="PROSITE" id="PS50089"/>
    </source>
</evidence>
<protein>
    <submittedName>
        <fullName evidence="7">RING-type domain-containing protein</fullName>
    </submittedName>
</protein>
<evidence type="ECO:0000313" key="6">
    <source>
        <dbReference type="Proteomes" id="UP000887575"/>
    </source>
</evidence>
<keyword evidence="4" id="KW-0175">Coiled coil</keyword>